<reference evidence="9 10" key="1">
    <citation type="journal article" date="2018" name="Elife">
        <title>Firefly genomes illuminate parallel origins of bioluminescence in beetles.</title>
        <authorList>
            <person name="Fallon T.R."/>
            <person name="Lower S.E."/>
            <person name="Chang C.H."/>
            <person name="Bessho-Uehara M."/>
            <person name="Martin G.J."/>
            <person name="Bewick A.J."/>
            <person name="Behringer M."/>
            <person name="Debat H.J."/>
            <person name="Wong I."/>
            <person name="Day J.C."/>
            <person name="Suvorov A."/>
            <person name="Silva C.J."/>
            <person name="Stanger-Hall K.F."/>
            <person name="Hall D.W."/>
            <person name="Schmitz R.J."/>
            <person name="Nelson D.R."/>
            <person name="Lewis S.M."/>
            <person name="Shigenobu S."/>
            <person name="Bybee S.M."/>
            <person name="Larracuente A.M."/>
            <person name="Oba Y."/>
            <person name="Weng J.K."/>
        </authorList>
    </citation>
    <scope>NUCLEOTIDE SEQUENCE [LARGE SCALE GENOMIC DNA]</scope>
    <source>
        <strain evidence="9">1611_PpyrPB1</strain>
        <tissue evidence="9">Whole body</tissue>
    </source>
</reference>
<proteinExistence type="inferred from homology"/>
<dbReference type="InParanoid" id="A0A5N4AE55"/>
<comment type="similarity">
    <text evidence="1 5">Belongs to the peptidase C14A family.</text>
</comment>
<keyword evidence="3" id="KW-0053">Apoptosis</keyword>
<dbReference type="GO" id="GO:0006508">
    <property type="term" value="P:proteolysis"/>
    <property type="evidence" value="ECO:0007669"/>
    <property type="project" value="UniProtKB-KW"/>
</dbReference>
<evidence type="ECO:0000256" key="5">
    <source>
        <dbReference type="RuleBase" id="RU003971"/>
    </source>
</evidence>
<dbReference type="GO" id="GO:0006915">
    <property type="term" value="P:apoptotic process"/>
    <property type="evidence" value="ECO:0007669"/>
    <property type="project" value="UniProtKB-KW"/>
</dbReference>
<keyword evidence="4" id="KW-0378">Hydrolase</keyword>
<evidence type="ECO:0000313" key="9">
    <source>
        <dbReference type="EMBL" id="KAB0795518.1"/>
    </source>
</evidence>
<dbReference type="PANTHER" id="PTHR47901">
    <property type="entry name" value="CASPASE RECRUITMENT DOMAIN-CONTAINING PROTEIN 18"/>
    <property type="match status" value="1"/>
</dbReference>
<evidence type="ECO:0008006" key="11">
    <source>
        <dbReference type="Google" id="ProtNLM"/>
    </source>
</evidence>
<feature type="region of interest" description="Disordered" evidence="6">
    <location>
        <begin position="1"/>
        <end position="59"/>
    </location>
</feature>
<dbReference type="Gene3D" id="3.40.50.1460">
    <property type="match status" value="1"/>
</dbReference>
<dbReference type="PROSITE" id="PS50207">
    <property type="entry name" value="CASPASE_P10"/>
    <property type="match status" value="1"/>
</dbReference>
<dbReference type="SUPFAM" id="SSF52129">
    <property type="entry name" value="Caspase-like"/>
    <property type="match status" value="1"/>
</dbReference>
<dbReference type="EMBL" id="VVIM01000008">
    <property type="protein sequence ID" value="KAB0795518.1"/>
    <property type="molecule type" value="Genomic_DNA"/>
</dbReference>
<name>A0A5N4AE55_PHOPY</name>
<feature type="domain" description="Caspase family p20" evidence="8">
    <location>
        <begin position="183"/>
        <end position="313"/>
    </location>
</feature>
<keyword evidence="2" id="KW-0645">Protease</keyword>
<dbReference type="InterPro" id="IPR002398">
    <property type="entry name" value="Pept_C14"/>
</dbReference>
<evidence type="ECO:0000259" key="8">
    <source>
        <dbReference type="PROSITE" id="PS50208"/>
    </source>
</evidence>
<feature type="domain" description="Caspase family p10" evidence="7">
    <location>
        <begin position="331"/>
        <end position="409"/>
    </location>
</feature>
<evidence type="ECO:0000256" key="4">
    <source>
        <dbReference type="ARBA" id="ARBA00022801"/>
    </source>
</evidence>
<gene>
    <name evidence="9" type="ORF">PPYR_12357</name>
</gene>
<comment type="caution">
    <text evidence="9">The sequence shown here is derived from an EMBL/GenBank/DDBJ whole genome shotgun (WGS) entry which is preliminary data.</text>
</comment>
<feature type="compositionally biased region" description="Low complexity" evidence="6">
    <location>
        <begin position="33"/>
        <end position="59"/>
    </location>
</feature>
<dbReference type="PANTHER" id="PTHR47901:SF8">
    <property type="entry name" value="CASPASE-3"/>
    <property type="match status" value="1"/>
</dbReference>
<dbReference type="Pfam" id="PF00656">
    <property type="entry name" value="Peptidase_C14"/>
    <property type="match status" value="1"/>
</dbReference>
<dbReference type="FunCoup" id="A0A5N4AE55">
    <property type="interactions" value="122"/>
</dbReference>
<organism evidence="9 10">
    <name type="scientific">Photinus pyralis</name>
    <name type="common">Common eastern firefly</name>
    <name type="synonym">Lampyris pyralis</name>
    <dbReference type="NCBI Taxonomy" id="7054"/>
    <lineage>
        <taxon>Eukaryota</taxon>
        <taxon>Metazoa</taxon>
        <taxon>Ecdysozoa</taxon>
        <taxon>Arthropoda</taxon>
        <taxon>Hexapoda</taxon>
        <taxon>Insecta</taxon>
        <taxon>Pterygota</taxon>
        <taxon>Neoptera</taxon>
        <taxon>Endopterygota</taxon>
        <taxon>Coleoptera</taxon>
        <taxon>Polyphaga</taxon>
        <taxon>Elateriformia</taxon>
        <taxon>Elateroidea</taxon>
        <taxon>Lampyridae</taxon>
        <taxon>Lampyrinae</taxon>
        <taxon>Photinus</taxon>
    </lineage>
</organism>
<evidence type="ECO:0000256" key="6">
    <source>
        <dbReference type="SAM" id="MobiDB-lite"/>
    </source>
</evidence>
<dbReference type="InterPro" id="IPR011600">
    <property type="entry name" value="Pept_C14_caspase"/>
</dbReference>
<evidence type="ECO:0000313" key="10">
    <source>
        <dbReference type="Proteomes" id="UP000327044"/>
    </source>
</evidence>
<dbReference type="InterPro" id="IPR029030">
    <property type="entry name" value="Caspase-like_dom_sf"/>
</dbReference>
<dbReference type="Gene3D" id="3.30.70.1470">
    <property type="entry name" value="Caspase-like"/>
    <property type="match status" value="1"/>
</dbReference>
<dbReference type="PRINTS" id="PR00376">
    <property type="entry name" value="IL1BCENZYME"/>
</dbReference>
<accession>A0A5N4AE55</accession>
<evidence type="ECO:0000259" key="7">
    <source>
        <dbReference type="PROSITE" id="PS50207"/>
    </source>
</evidence>
<dbReference type="GO" id="GO:0004197">
    <property type="term" value="F:cysteine-type endopeptidase activity"/>
    <property type="evidence" value="ECO:0007669"/>
    <property type="project" value="InterPro"/>
</dbReference>
<evidence type="ECO:0000256" key="2">
    <source>
        <dbReference type="ARBA" id="ARBA00022670"/>
    </source>
</evidence>
<protein>
    <recommendedName>
        <fullName evidence="11">Caspase family p20 domain-containing protein</fullName>
    </recommendedName>
</protein>
<dbReference type="InterPro" id="IPR002138">
    <property type="entry name" value="Pept_C14_p10"/>
</dbReference>
<dbReference type="PROSITE" id="PS50208">
    <property type="entry name" value="CASPASE_P20"/>
    <property type="match status" value="1"/>
</dbReference>
<dbReference type="OrthoDB" id="6097640at2759"/>
<sequence length="413" mass="46103">MPLSFFSKKSKSSKSKETSSVSKSLTITKNGESTVTTSSTSMTRQSSSTSHSSEVQVVSSSPTFDLNNIKTQGPIFDFKIPKMATDAKTFPKTYQPRPYRSACSPNFQPLTTAHSASTSNNKFNYNKPISPVPPRNVYVKNLVANPGISDLDCKLNVSVKQSAKFYDDCNESKVPVYRTRSKHRGKLLLINNVKFINDRHEREGAELDDANLTKLFQEIGFEVIRHQNLTKTDMEKKIKTFRDSTSLKKVDIGCVIVMSHGTGHERSDSTQVLCSDGLLIETTWIIDQFNSTLCKNLGAKPKIFIFQCCRGSAQDVQYDAVPLSTDQRSLSDMLLAYSTVPGFVSHRDPVHGTLYIQAVCKVFMEHAHDTHVEDLLKMVDSKLSMHVGAGLKQTSSFENRGFKTCYLHPKLSE</sequence>
<keyword evidence="10" id="KW-1185">Reference proteome</keyword>
<evidence type="ECO:0000256" key="1">
    <source>
        <dbReference type="ARBA" id="ARBA00010134"/>
    </source>
</evidence>
<dbReference type="InterPro" id="IPR001309">
    <property type="entry name" value="Pept_C14_p20"/>
</dbReference>
<dbReference type="Proteomes" id="UP000327044">
    <property type="component" value="Unassembled WGS sequence"/>
</dbReference>
<evidence type="ECO:0000256" key="3">
    <source>
        <dbReference type="ARBA" id="ARBA00022703"/>
    </source>
</evidence>
<dbReference type="InterPro" id="IPR015917">
    <property type="entry name" value="Pept_C14A"/>
</dbReference>
<dbReference type="AlphaFoldDB" id="A0A5N4AE55"/>
<dbReference type="SMART" id="SM00115">
    <property type="entry name" value="CASc"/>
    <property type="match status" value="1"/>
</dbReference>